<dbReference type="STRING" id="1401.BK123_13380"/>
<name>A0A1R1B240_PAELA</name>
<evidence type="ECO:0000313" key="1">
    <source>
        <dbReference type="EMBL" id="OME92865.1"/>
    </source>
</evidence>
<dbReference type="Proteomes" id="UP000187074">
    <property type="component" value="Unassembled WGS sequence"/>
</dbReference>
<sequence>MEKKNDPKVISDREFMTLLQAAKQNDDQAILQLIDLYKDDILRISQYIYMPQEDAISTIVLEFMEVIRENNDTYETE</sequence>
<reference evidence="1 2" key="1">
    <citation type="submission" date="2016-11" db="EMBL/GenBank/DDBJ databases">
        <title>Paenibacillus species isolates.</title>
        <authorList>
            <person name="Beno S.M."/>
        </authorList>
    </citation>
    <scope>NUCLEOTIDE SEQUENCE [LARGE SCALE GENOMIC DNA]</scope>
    <source>
        <strain evidence="1 2">FSL F4-0100</strain>
    </source>
</reference>
<evidence type="ECO:0008006" key="3">
    <source>
        <dbReference type="Google" id="ProtNLM"/>
    </source>
</evidence>
<dbReference type="EMBL" id="MRTF01000004">
    <property type="protein sequence ID" value="OME92865.1"/>
    <property type="molecule type" value="Genomic_DNA"/>
</dbReference>
<organism evidence="1 2">
    <name type="scientific">Paenibacillus lautus</name>
    <name type="common">Bacillus lautus</name>
    <dbReference type="NCBI Taxonomy" id="1401"/>
    <lineage>
        <taxon>Bacteria</taxon>
        <taxon>Bacillati</taxon>
        <taxon>Bacillota</taxon>
        <taxon>Bacilli</taxon>
        <taxon>Bacillales</taxon>
        <taxon>Paenibacillaceae</taxon>
        <taxon>Paenibacillus</taxon>
    </lineage>
</organism>
<dbReference type="AlphaFoldDB" id="A0A1R1B240"/>
<protein>
    <recommendedName>
        <fullName evidence="3">Helix-turn-helix conjugative transposon-like domain-containing protein</fullName>
    </recommendedName>
</protein>
<evidence type="ECO:0000313" key="2">
    <source>
        <dbReference type="Proteomes" id="UP000187074"/>
    </source>
</evidence>
<comment type="caution">
    <text evidence="1">The sequence shown here is derived from an EMBL/GenBank/DDBJ whole genome shotgun (WGS) entry which is preliminary data.</text>
</comment>
<accession>A0A1R1B240</accession>
<gene>
    <name evidence="1" type="ORF">BK123_13380</name>
</gene>
<dbReference type="RefSeq" id="WP_076322892.1">
    <property type="nucleotide sequence ID" value="NZ_BOSB01000003.1"/>
</dbReference>
<proteinExistence type="predicted"/>